<evidence type="ECO:0000313" key="3">
    <source>
        <dbReference type="EMBL" id="QBQ66706.1"/>
    </source>
</evidence>
<reference evidence="2" key="2">
    <citation type="journal article" date="2023" name="Genes Genomics">
        <title>Genomic insights of Leclercia adecarboxylata strains linked to an outbreak in public hospitals in Mexico.</title>
        <authorList>
            <person name="Barrios-Villa E."/>
            <person name="Pacheco-Flores B."/>
            <person name="Lozano-Zarain P."/>
            <person name="Del Campo-Ortega R."/>
            <person name="de Jesus Ascencio-Montiel I."/>
            <person name="Gonzalez-Leon M."/>
            <person name="Camorlinga-Ponce M."/>
            <person name="Gaytan Cervantes F.J."/>
            <person name="Gonzalez Torres C."/>
            <person name="Aguilar E."/>
            <person name="Gonzalez Ibarra J."/>
            <person name="Torres Lopez F.J."/>
            <person name="Rosas-Vargas H."/>
            <person name="Gonzalez-Bonilla C.R."/>
            <person name="Del Carmen Rocha-Gracia R."/>
        </authorList>
    </citation>
    <scope>NUCLEOTIDE SEQUENCE</scope>
    <source>
        <strain evidence="2">Lac40</strain>
    </source>
</reference>
<gene>
    <name evidence="2" type="ORF">OEZ79_21255</name>
</gene>
<name>A0A482M1P8_9ENTR</name>
<accession>A0A482M1P8</accession>
<evidence type="ECO:0000256" key="1">
    <source>
        <dbReference type="SAM" id="Phobius"/>
    </source>
</evidence>
<feature type="transmembrane region" description="Helical" evidence="1">
    <location>
        <begin position="6"/>
        <end position="30"/>
    </location>
</feature>
<keyword evidence="1" id="KW-0812">Transmembrane</keyword>
<dbReference type="EMBL" id="JAOURS010000032">
    <property type="protein sequence ID" value="MDC6640760.1"/>
    <property type="molecule type" value="Genomic_DNA"/>
</dbReference>
<evidence type="ECO:0000313" key="2">
    <source>
        <dbReference type="EMBL" id="MDC6640760.1"/>
    </source>
</evidence>
<keyword evidence="1" id="KW-1133">Transmembrane helix</keyword>
<dbReference type="EMBL" id="MH909330">
    <property type="protein sequence ID" value="QBQ66706.1"/>
    <property type="molecule type" value="Genomic_DNA"/>
</dbReference>
<sequence length="161" mass="18910">MYLVLAFPLMLLLYCPIMTFIGALTPWRGFRTASVRHRKKRYTTLHLSVYDRVGYLSLRRAARFHRSFLSVLQLALQNKTTPVYFTSHLMRPAHMKSMTSLLKTMADSHRWRRAPVTIPSVVRNGIRLQILIQEWRWITVPETGVLVVIRPRLKPHQKTNT</sequence>
<reference evidence="3" key="1">
    <citation type="submission" date="2018-09" db="EMBL/GenBank/DDBJ databases">
        <authorList>
            <person name="Yuan Q."/>
            <person name="Jiang X."/>
            <person name="Jing Y."/>
            <person name="Cheng Q."/>
            <person name="Zhou D."/>
        </authorList>
    </citation>
    <scope>NUCLEOTIDE SEQUENCE</scope>
    <source>
        <strain evidence="3">150707804</strain>
        <plasmid evidence="3">p707804-1FII</plasmid>
    </source>
</reference>
<dbReference type="RefSeq" id="WP_172693687.1">
    <property type="nucleotide sequence ID" value="NZ_CP060824.1"/>
</dbReference>
<proteinExistence type="predicted"/>
<organism evidence="3">
    <name type="scientific">Leclercia adecarboxylata</name>
    <dbReference type="NCBI Taxonomy" id="83655"/>
    <lineage>
        <taxon>Bacteria</taxon>
        <taxon>Pseudomonadati</taxon>
        <taxon>Pseudomonadota</taxon>
        <taxon>Gammaproteobacteria</taxon>
        <taxon>Enterobacterales</taxon>
        <taxon>Enterobacteriaceae</taxon>
        <taxon>Leclercia</taxon>
    </lineage>
</organism>
<protein>
    <submittedName>
        <fullName evidence="3">Uncharacterized protein</fullName>
    </submittedName>
</protein>
<dbReference type="AlphaFoldDB" id="A0A482M1P8"/>
<keyword evidence="3" id="KW-0614">Plasmid</keyword>
<geneLocation type="plasmid" evidence="3">
    <name>p707804-1FII</name>
</geneLocation>
<dbReference type="Proteomes" id="UP001149314">
    <property type="component" value="Unassembled WGS sequence"/>
</dbReference>
<keyword evidence="1" id="KW-0472">Membrane</keyword>